<dbReference type="Pfam" id="PF14552">
    <property type="entry name" value="Tautomerase_2"/>
    <property type="match status" value="1"/>
</dbReference>
<evidence type="ECO:0000313" key="1">
    <source>
        <dbReference type="EMBL" id="UUI76483.1"/>
    </source>
</evidence>
<dbReference type="EMBL" id="CP101988">
    <property type="protein sequence ID" value="UUI76483.1"/>
    <property type="molecule type" value="Genomic_DNA"/>
</dbReference>
<dbReference type="PANTHER" id="PTHR38460">
    <property type="entry name" value="TAUTOMERASE YOLI-RELATED"/>
    <property type="match status" value="1"/>
</dbReference>
<dbReference type="InterPro" id="IPR037479">
    <property type="entry name" value="Tauto_MSAD"/>
</dbReference>
<dbReference type="PANTHER" id="PTHR38460:SF1">
    <property type="entry name" value="TAUTOMERASE YOLI-RELATED"/>
    <property type="match status" value="1"/>
</dbReference>
<gene>
    <name evidence="1" type="ORF">NP064_06240</name>
</gene>
<dbReference type="Proteomes" id="UP001316189">
    <property type="component" value="Chromosome"/>
</dbReference>
<dbReference type="SUPFAM" id="SSF55331">
    <property type="entry name" value="Tautomerase/MIF"/>
    <property type="match status" value="1"/>
</dbReference>
<proteinExistence type="predicted"/>
<reference evidence="1 2" key="1">
    <citation type="submission" date="2022-07" db="EMBL/GenBank/DDBJ databases">
        <title>Novel species in genus cellulomonas.</title>
        <authorList>
            <person name="Ye L."/>
        </authorList>
    </citation>
    <scope>NUCLEOTIDE SEQUENCE [LARGE SCALE GENOMIC DNA]</scope>
    <source>
        <strain evidence="2">zg-Y338</strain>
    </source>
</reference>
<organism evidence="1 2">
    <name type="scientific">Cellulomonas chengniuliangii</name>
    <dbReference type="NCBI Taxonomy" id="2968084"/>
    <lineage>
        <taxon>Bacteria</taxon>
        <taxon>Bacillati</taxon>
        <taxon>Actinomycetota</taxon>
        <taxon>Actinomycetes</taxon>
        <taxon>Micrococcales</taxon>
        <taxon>Cellulomonadaceae</taxon>
        <taxon>Cellulomonas</taxon>
    </lineage>
</organism>
<protein>
    <submittedName>
        <fullName evidence="1">Tautomerase family protein</fullName>
    </submittedName>
</protein>
<dbReference type="RefSeq" id="WP_227568760.1">
    <property type="nucleotide sequence ID" value="NZ_CP101988.1"/>
</dbReference>
<accession>A0ABY5L359</accession>
<name>A0ABY5L359_9CELL</name>
<evidence type="ECO:0000313" key="2">
    <source>
        <dbReference type="Proteomes" id="UP001316189"/>
    </source>
</evidence>
<dbReference type="Gene3D" id="3.30.429.10">
    <property type="entry name" value="Macrophage Migration Inhibitory Factor"/>
    <property type="match status" value="1"/>
</dbReference>
<sequence length="127" mass="14102">MAQVKVYGRRDVWGPRRREVSDAVHAALVSTWGVPQDQRFHRFLLLDADDLLAPRSREYLILEVLCFSGRGPVERRALINAMYVEVAPALGLGADDLEIVIIESPPGNWGLRGVAGNELLLSRRAGL</sequence>
<dbReference type="InterPro" id="IPR014347">
    <property type="entry name" value="Tautomerase/MIF_sf"/>
</dbReference>
<keyword evidence="2" id="KW-1185">Reference proteome</keyword>